<dbReference type="Proteomes" id="UP001146336">
    <property type="component" value="Unassembled WGS sequence"/>
</dbReference>
<organism evidence="1 2">
    <name type="scientific">Weissella fermenti</name>
    <dbReference type="NCBI Taxonomy" id="2987699"/>
    <lineage>
        <taxon>Bacteria</taxon>
        <taxon>Bacillati</taxon>
        <taxon>Bacillota</taxon>
        <taxon>Bacilli</taxon>
        <taxon>Lactobacillales</taxon>
        <taxon>Lactobacillaceae</taxon>
        <taxon>Weissella</taxon>
    </lineage>
</organism>
<keyword evidence="2" id="KW-1185">Reference proteome</keyword>
<sequence length="301" mass="32570">MSVTNGSVYGKALSATTAVKKDKTSNVVRNTGAGASTGIFKVSFPVFNAYGTATTKYNSLNGGFADVYINVNTGQISGNLNDVIQHVPSKFPVLDSINPGNGVIVRGRATPDAKIIIQVGSKTKQQTTADKNGVFTFPSLSIGLKDTVSVWGTQPASRDILYTTSNANGNFDKSSKAYGDEYVKEAPDLSVDELRANLPTGWKAENNNGFVHIKDPQTITNVADRLSKLDKNSKEYKDLSASNTQGYRVRIDPADAVTNFTHIHVYNDQGQLLNRDGQIVNYNDPAGHIRYDKPVPSNNFE</sequence>
<accession>A0ABT6D7D3</accession>
<dbReference type="EMBL" id="JAOZFC020000005">
    <property type="protein sequence ID" value="MDF9301006.1"/>
    <property type="molecule type" value="Genomic_DNA"/>
</dbReference>
<proteinExistence type="predicted"/>
<comment type="caution">
    <text evidence="1">The sequence shown here is derived from an EMBL/GenBank/DDBJ whole genome shotgun (WGS) entry which is preliminary data.</text>
</comment>
<dbReference type="RefSeq" id="WP_264330397.1">
    <property type="nucleotide sequence ID" value="NZ_JAOZFC020000005.1"/>
</dbReference>
<name>A0ABT6D7D3_9LACO</name>
<protein>
    <submittedName>
        <fullName evidence="1">Uncharacterized protein</fullName>
    </submittedName>
</protein>
<reference evidence="1" key="1">
    <citation type="submission" date="2023-03" db="EMBL/GenBank/DDBJ databases">
        <title>Comparative genomics of Weissella fermenti BK2, and weissella type species.</title>
        <authorList>
            <person name="Lee J.K."/>
            <person name="Baek J.H."/>
            <person name="Kim J.M."/>
            <person name="Choi D.G."/>
            <person name="Jeon C.O."/>
        </authorList>
    </citation>
    <scope>NUCLEOTIDE SEQUENCE</scope>
    <source>
        <strain evidence="1">BK2</strain>
    </source>
</reference>
<evidence type="ECO:0000313" key="1">
    <source>
        <dbReference type="EMBL" id="MDF9301006.1"/>
    </source>
</evidence>
<evidence type="ECO:0000313" key="2">
    <source>
        <dbReference type="Proteomes" id="UP001146336"/>
    </source>
</evidence>
<gene>
    <name evidence="1" type="ORF">OIT47_012110</name>
</gene>